<comment type="caution">
    <text evidence="1">The sequence shown here is derived from an EMBL/GenBank/DDBJ whole genome shotgun (WGS) entry which is preliminary data.</text>
</comment>
<evidence type="ECO:0000313" key="2">
    <source>
        <dbReference type="Proteomes" id="UP000078090"/>
    </source>
</evidence>
<evidence type="ECO:0000313" key="1">
    <source>
        <dbReference type="EMBL" id="OAI02852.1"/>
    </source>
</evidence>
<reference evidence="1 2" key="1">
    <citation type="submission" date="2016-03" db="EMBL/GenBank/DDBJ databases">
        <authorList>
            <person name="Ploux O."/>
        </authorList>
    </citation>
    <scope>NUCLEOTIDE SEQUENCE [LARGE SCALE GENOMIC DNA]</scope>
    <source>
        <strain evidence="1 2">R-45363</strain>
    </source>
</reference>
<dbReference type="Proteomes" id="UP000078090">
    <property type="component" value="Unassembled WGS sequence"/>
</dbReference>
<dbReference type="RefSeq" id="WP_064009243.1">
    <property type="nucleotide sequence ID" value="NZ_LUUG01000082.1"/>
</dbReference>
<dbReference type="AlphaFoldDB" id="A0A177MAY1"/>
<gene>
    <name evidence="1" type="ORF">A1332_02850</name>
</gene>
<dbReference type="EMBL" id="LUUG01000082">
    <property type="protein sequence ID" value="OAI02852.1"/>
    <property type="molecule type" value="Genomic_DNA"/>
</dbReference>
<proteinExistence type="predicted"/>
<sequence length="84" mass="9227">MSNQEANDTNNAIDFSHRINSDFYESLRDVLNRIAGLADVVEVASRLDDGGLSPESLPAAAQAIQMEASDAKKMLEAWQNGRFE</sequence>
<name>A0A177MAY1_METMH</name>
<protein>
    <submittedName>
        <fullName evidence="1">Uncharacterized protein</fullName>
    </submittedName>
</protein>
<organism evidence="1 2">
    <name type="scientific">Methylomonas methanica</name>
    <dbReference type="NCBI Taxonomy" id="421"/>
    <lineage>
        <taxon>Bacteria</taxon>
        <taxon>Pseudomonadati</taxon>
        <taxon>Pseudomonadota</taxon>
        <taxon>Gammaproteobacteria</taxon>
        <taxon>Methylococcales</taxon>
        <taxon>Methylococcaceae</taxon>
        <taxon>Methylomonas</taxon>
    </lineage>
</organism>
<accession>A0A177MAY1</accession>